<comment type="subcellular location">
    <subcellularLocation>
        <location evidence="1 7">Cell membrane</location>
        <topology evidence="1 7">Multi-pass membrane protein</topology>
    </subcellularLocation>
</comment>
<dbReference type="PANTHER" id="PTHR43163:SF6">
    <property type="entry name" value="DIPEPTIDE TRANSPORT SYSTEM PERMEASE PROTEIN DPPB-RELATED"/>
    <property type="match status" value="1"/>
</dbReference>
<dbReference type="PANTHER" id="PTHR43163">
    <property type="entry name" value="DIPEPTIDE TRANSPORT SYSTEM PERMEASE PROTEIN DPPB-RELATED"/>
    <property type="match status" value="1"/>
</dbReference>
<dbReference type="Pfam" id="PF19300">
    <property type="entry name" value="BPD_transp_1_N"/>
    <property type="match status" value="1"/>
</dbReference>
<evidence type="ECO:0000256" key="1">
    <source>
        <dbReference type="ARBA" id="ARBA00004651"/>
    </source>
</evidence>
<proteinExistence type="inferred from homology"/>
<feature type="transmembrane region" description="Helical" evidence="7">
    <location>
        <begin position="188"/>
        <end position="210"/>
    </location>
</feature>
<evidence type="ECO:0000256" key="4">
    <source>
        <dbReference type="ARBA" id="ARBA00022692"/>
    </source>
</evidence>
<keyword evidence="10" id="KW-1185">Reference proteome</keyword>
<evidence type="ECO:0000256" key="7">
    <source>
        <dbReference type="RuleBase" id="RU363032"/>
    </source>
</evidence>
<evidence type="ECO:0000256" key="3">
    <source>
        <dbReference type="ARBA" id="ARBA00022475"/>
    </source>
</evidence>
<dbReference type="PROSITE" id="PS50928">
    <property type="entry name" value="ABC_TM1"/>
    <property type="match status" value="1"/>
</dbReference>
<comment type="caution">
    <text evidence="9">The sequence shown here is derived from an EMBL/GenBank/DDBJ whole genome shotgun (WGS) entry which is preliminary data.</text>
</comment>
<evidence type="ECO:0000256" key="6">
    <source>
        <dbReference type="ARBA" id="ARBA00023136"/>
    </source>
</evidence>
<protein>
    <submittedName>
        <fullName evidence="9">ABC transporter permease</fullName>
    </submittedName>
</protein>
<feature type="transmembrane region" description="Helical" evidence="7">
    <location>
        <begin position="145"/>
        <end position="168"/>
    </location>
</feature>
<organism evidence="9 10">
    <name type="scientific">Aquibium pacificus</name>
    <dbReference type="NCBI Taxonomy" id="3153579"/>
    <lineage>
        <taxon>Bacteria</taxon>
        <taxon>Pseudomonadati</taxon>
        <taxon>Pseudomonadota</taxon>
        <taxon>Alphaproteobacteria</taxon>
        <taxon>Hyphomicrobiales</taxon>
        <taxon>Phyllobacteriaceae</taxon>
        <taxon>Aquibium</taxon>
    </lineage>
</organism>
<keyword evidence="4 7" id="KW-0812">Transmembrane</keyword>
<gene>
    <name evidence="9" type="ORF">ABGN05_25410</name>
</gene>
<feature type="transmembrane region" description="Helical" evidence="7">
    <location>
        <begin position="12"/>
        <end position="32"/>
    </location>
</feature>
<dbReference type="InterPro" id="IPR000515">
    <property type="entry name" value="MetI-like"/>
</dbReference>
<name>A0ABV3SRZ9_9HYPH</name>
<dbReference type="InterPro" id="IPR035906">
    <property type="entry name" value="MetI-like_sf"/>
</dbReference>
<comment type="similarity">
    <text evidence="7">Belongs to the binding-protein-dependent transport system permease family.</text>
</comment>
<evidence type="ECO:0000313" key="9">
    <source>
        <dbReference type="EMBL" id="MEX0408983.1"/>
    </source>
</evidence>
<evidence type="ECO:0000313" key="10">
    <source>
        <dbReference type="Proteomes" id="UP001556692"/>
    </source>
</evidence>
<dbReference type="EMBL" id="JBDPGJ010000007">
    <property type="protein sequence ID" value="MEX0408983.1"/>
    <property type="molecule type" value="Genomic_DNA"/>
</dbReference>
<evidence type="ECO:0000259" key="8">
    <source>
        <dbReference type="PROSITE" id="PS50928"/>
    </source>
</evidence>
<dbReference type="SUPFAM" id="SSF161098">
    <property type="entry name" value="MetI-like"/>
    <property type="match status" value="1"/>
</dbReference>
<feature type="transmembrane region" description="Helical" evidence="7">
    <location>
        <begin position="101"/>
        <end position="124"/>
    </location>
</feature>
<evidence type="ECO:0000256" key="2">
    <source>
        <dbReference type="ARBA" id="ARBA00022448"/>
    </source>
</evidence>
<dbReference type="RefSeq" id="WP_367956836.1">
    <property type="nucleotide sequence ID" value="NZ_JBDPGJ010000007.1"/>
</dbReference>
<feature type="domain" description="ABC transmembrane type-1" evidence="8">
    <location>
        <begin position="97"/>
        <end position="315"/>
    </location>
</feature>
<reference evidence="9 10" key="1">
    <citation type="submission" date="2024-05" db="EMBL/GenBank/DDBJ databases">
        <authorList>
            <person name="Jiang F."/>
        </authorList>
    </citation>
    <scope>NUCLEOTIDE SEQUENCE [LARGE SCALE GENOMIC DNA]</scope>
    <source>
        <strain evidence="9 10">LZ166</strain>
    </source>
</reference>
<feature type="transmembrane region" description="Helical" evidence="7">
    <location>
        <begin position="246"/>
        <end position="263"/>
    </location>
</feature>
<dbReference type="Gene3D" id="1.10.3720.10">
    <property type="entry name" value="MetI-like"/>
    <property type="match status" value="1"/>
</dbReference>
<dbReference type="Pfam" id="PF00528">
    <property type="entry name" value="BPD_transp_1"/>
    <property type="match status" value="1"/>
</dbReference>
<keyword evidence="5 7" id="KW-1133">Transmembrane helix</keyword>
<sequence>MSHLKAAASRTLQLALVLWAVVTILFLMFRLMPGNPLAAYIDPTFTVEQQETLMAQFGLDRPLWEQYFIYLGNLLQGEFGQSFRYREPVAERIVALLPNTLVLTFSSLIIAYVFGILAGAYLAWKRGTVVEQAAIPLVLTTRAMPEFWLGMVLLAVFSFGLGWFPAGGTRPAGASYDSLFALYTSTDFLTYLALPALTLAIYSQGLPLLLMRSNMLDVMKEDFVTMARIKGLSNWTVVVRHAARNALLPVMTSFAIAVGYQLQGNVVVESVFSWPGLGRELVNAVSASDYPLAQGAFLMIAVVVILMNLIADLLYAFLDPRVSRA</sequence>
<dbReference type="InterPro" id="IPR045621">
    <property type="entry name" value="BPD_transp_1_N"/>
</dbReference>
<evidence type="ECO:0000256" key="5">
    <source>
        <dbReference type="ARBA" id="ARBA00022989"/>
    </source>
</evidence>
<dbReference type="Proteomes" id="UP001556692">
    <property type="component" value="Unassembled WGS sequence"/>
</dbReference>
<keyword evidence="3" id="KW-1003">Cell membrane</keyword>
<dbReference type="CDD" id="cd06261">
    <property type="entry name" value="TM_PBP2"/>
    <property type="match status" value="1"/>
</dbReference>
<accession>A0ABV3SRZ9</accession>
<keyword evidence="6 7" id="KW-0472">Membrane</keyword>
<keyword evidence="2 7" id="KW-0813">Transport</keyword>
<feature type="transmembrane region" description="Helical" evidence="7">
    <location>
        <begin position="296"/>
        <end position="318"/>
    </location>
</feature>